<keyword evidence="10" id="KW-1185">Reference proteome</keyword>
<keyword evidence="4 8" id="KW-0808">Transferase</keyword>
<dbReference type="GO" id="GO:0016020">
    <property type="term" value="C:membrane"/>
    <property type="evidence" value="ECO:0007669"/>
    <property type="project" value="UniProtKB-SubCell"/>
</dbReference>
<name>A0A183FXR2_HELPZ</name>
<sequence>MQAAGRIHVRLDFSQTLRYFLVSYSDYLHFALLLYRFSQASTTYFAVLHEPSTNAKSVTELRKSSQLIEKSVFLRYGDADPLTIFSAFAHSDGITVIIASYGFFMRRIFCRVFHAKRHEILPAAQSLIFPEYMVRCPADDRARFVALSLNADDLVSSKEMKPKKAFLSVCLAPLWGNTPKWLLLIEFIEYYKLQGADRFYVYKQAADNLTEAVLENYIRDGVLEVVNIGDTTNCLKRHRCRHEMQLQDCVVRTRGLTAWTATVDLDERIVINSGRTIRNYIDKAKHGELRFRCRWVLRSNEIPDSSRLPMDEWHNTSHVAPLNHTTKSIVQPTKVESMSVHQVLRFAPGAGVLLVPPEDAAVRHYRFTKGWSFFLKEAESFGSFEDTYLATDLLYSLVEKNAVINRKIGPKQRCL</sequence>
<dbReference type="OrthoDB" id="5833770at2759"/>
<dbReference type="Proteomes" id="UP000050761">
    <property type="component" value="Unassembled WGS sequence"/>
</dbReference>
<evidence type="ECO:0000313" key="9">
    <source>
        <dbReference type="EMBL" id="VDO95863.1"/>
    </source>
</evidence>
<dbReference type="EMBL" id="UZAH01027884">
    <property type="protein sequence ID" value="VDO95863.1"/>
    <property type="molecule type" value="Genomic_DNA"/>
</dbReference>
<keyword evidence="3 8" id="KW-0328">Glycosyltransferase</keyword>
<accession>A0A3P8AVH6</accession>
<gene>
    <name evidence="9" type="ORF">HPBE_LOCUS13364</name>
</gene>
<dbReference type="PANTHER" id="PTHR21461:SF8">
    <property type="entry name" value="DOLICHYL-PHOSPHATE-MANNOSE--PROTEIN MANNOSYLTRANSFERASE-RELATED"/>
    <property type="match status" value="1"/>
</dbReference>
<comment type="similarity">
    <text evidence="2 8">Belongs to the glycosyltransferase 92 family.</text>
</comment>
<dbReference type="GO" id="GO:0016757">
    <property type="term" value="F:glycosyltransferase activity"/>
    <property type="evidence" value="ECO:0007669"/>
    <property type="project" value="UniProtKB-UniRule"/>
</dbReference>
<dbReference type="EC" id="2.4.1.-" evidence="8"/>
<evidence type="ECO:0000256" key="7">
    <source>
        <dbReference type="ARBA" id="ARBA00023136"/>
    </source>
</evidence>
<reference evidence="11" key="2">
    <citation type="submission" date="2019-09" db="UniProtKB">
        <authorList>
            <consortium name="WormBaseParasite"/>
        </authorList>
    </citation>
    <scope>IDENTIFICATION</scope>
</reference>
<dbReference type="InterPro" id="IPR008166">
    <property type="entry name" value="Glyco_transf_92"/>
</dbReference>
<evidence type="ECO:0000256" key="6">
    <source>
        <dbReference type="ARBA" id="ARBA00022989"/>
    </source>
</evidence>
<dbReference type="WBParaSite" id="HPBE_0001336201-mRNA-1">
    <property type="protein sequence ID" value="HPBE_0001336201-mRNA-1"/>
    <property type="gene ID" value="HPBE_0001336201"/>
</dbReference>
<evidence type="ECO:0000256" key="8">
    <source>
        <dbReference type="RuleBase" id="RU366017"/>
    </source>
</evidence>
<proteinExistence type="inferred from homology"/>
<evidence type="ECO:0000313" key="11">
    <source>
        <dbReference type="WBParaSite" id="HPBE_0001336201-mRNA-1"/>
    </source>
</evidence>
<dbReference type="Pfam" id="PF01697">
    <property type="entry name" value="Glyco_transf_92"/>
    <property type="match status" value="1"/>
</dbReference>
<keyword evidence="6" id="KW-1133">Transmembrane helix</keyword>
<comment type="subcellular location">
    <subcellularLocation>
        <location evidence="1">Membrane</location>
        <topology evidence="1">Single-pass membrane protein</topology>
    </subcellularLocation>
</comment>
<keyword evidence="7" id="KW-0472">Membrane</keyword>
<dbReference type="GO" id="GO:0005737">
    <property type="term" value="C:cytoplasm"/>
    <property type="evidence" value="ECO:0007669"/>
    <property type="project" value="TreeGrafter"/>
</dbReference>
<evidence type="ECO:0000256" key="1">
    <source>
        <dbReference type="ARBA" id="ARBA00004167"/>
    </source>
</evidence>
<evidence type="ECO:0000313" key="10">
    <source>
        <dbReference type="Proteomes" id="UP000050761"/>
    </source>
</evidence>
<dbReference type="AlphaFoldDB" id="A0A183FXR2"/>
<organism evidence="10 11">
    <name type="scientific">Heligmosomoides polygyrus</name>
    <name type="common">Parasitic roundworm</name>
    <dbReference type="NCBI Taxonomy" id="6339"/>
    <lineage>
        <taxon>Eukaryota</taxon>
        <taxon>Metazoa</taxon>
        <taxon>Ecdysozoa</taxon>
        <taxon>Nematoda</taxon>
        <taxon>Chromadorea</taxon>
        <taxon>Rhabditida</taxon>
        <taxon>Rhabditina</taxon>
        <taxon>Rhabditomorpha</taxon>
        <taxon>Strongyloidea</taxon>
        <taxon>Heligmosomidae</taxon>
        <taxon>Heligmosomoides</taxon>
    </lineage>
</organism>
<evidence type="ECO:0000256" key="3">
    <source>
        <dbReference type="ARBA" id="ARBA00022676"/>
    </source>
</evidence>
<evidence type="ECO:0000256" key="5">
    <source>
        <dbReference type="ARBA" id="ARBA00022692"/>
    </source>
</evidence>
<accession>A0A183FXR2</accession>
<evidence type="ECO:0000256" key="2">
    <source>
        <dbReference type="ARBA" id="ARBA00007647"/>
    </source>
</evidence>
<protein>
    <recommendedName>
        <fullName evidence="8">Glycosyltransferase family 92 protein</fullName>
        <ecNumber evidence="8">2.4.1.-</ecNumber>
    </recommendedName>
</protein>
<reference evidence="9 10" key="1">
    <citation type="submission" date="2018-11" db="EMBL/GenBank/DDBJ databases">
        <authorList>
            <consortium name="Pathogen Informatics"/>
        </authorList>
    </citation>
    <scope>NUCLEOTIDE SEQUENCE [LARGE SCALE GENOMIC DNA]</scope>
</reference>
<keyword evidence="5" id="KW-0812">Transmembrane</keyword>
<dbReference type="PANTHER" id="PTHR21461">
    <property type="entry name" value="GLYCOSYLTRANSFERASE FAMILY 92 PROTEIN"/>
    <property type="match status" value="1"/>
</dbReference>
<evidence type="ECO:0000256" key="4">
    <source>
        <dbReference type="ARBA" id="ARBA00022679"/>
    </source>
</evidence>